<accession>W2KGC8</accession>
<gene>
    <name evidence="1" type="ORF">L917_15860</name>
</gene>
<sequence length="127" mass="14089">MGARGVEDDVGLDNSALVVANGNRKVTTTTPIPFKDYLTTVRDTAFLTVVYPLLLFLVLKNPDSEALATATVELSGVRIVQHPSDWFSPFGFNNNAIPYMTRGFNINAIPYMTRGFNLIAMKLHPWQ</sequence>
<protein>
    <submittedName>
        <fullName evidence="1">Uncharacterized protein</fullName>
    </submittedName>
</protein>
<proteinExistence type="predicted"/>
<dbReference type="SUPFAM" id="SSF51695">
    <property type="entry name" value="PLC-like phosphodiesterases"/>
    <property type="match status" value="1"/>
</dbReference>
<reference evidence="1" key="1">
    <citation type="submission" date="2013-11" db="EMBL/GenBank/DDBJ databases">
        <title>The Genome Sequence of Phytophthora parasitica CHvinca01.</title>
        <authorList>
            <consortium name="The Broad Institute Genomics Platform"/>
            <person name="Russ C."/>
            <person name="Tyler B."/>
            <person name="Panabieres F."/>
            <person name="Shan W."/>
            <person name="Tripathy S."/>
            <person name="Grunwald N."/>
            <person name="Machado M."/>
            <person name="Johnson C.S."/>
            <person name="Arredondo F."/>
            <person name="Hong C."/>
            <person name="Coffey M."/>
            <person name="Young S.K."/>
            <person name="Zeng Q."/>
            <person name="Gargeya S."/>
            <person name="Fitzgerald M."/>
            <person name="Abouelleil A."/>
            <person name="Alvarado L."/>
            <person name="Chapman S.B."/>
            <person name="Gainer-Dewar J."/>
            <person name="Goldberg J."/>
            <person name="Griggs A."/>
            <person name="Gujja S."/>
            <person name="Hansen M."/>
            <person name="Howarth C."/>
            <person name="Imamovic A."/>
            <person name="Ireland A."/>
            <person name="Larimer J."/>
            <person name="McCowan C."/>
            <person name="Murphy C."/>
            <person name="Pearson M."/>
            <person name="Poon T.W."/>
            <person name="Priest M."/>
            <person name="Roberts A."/>
            <person name="Saif S."/>
            <person name="Shea T."/>
            <person name="Sykes S."/>
            <person name="Wortman J."/>
            <person name="Nusbaum C."/>
            <person name="Birren B."/>
        </authorList>
    </citation>
    <scope>NUCLEOTIDE SEQUENCE [LARGE SCALE GENOMIC DNA]</scope>
    <source>
        <strain evidence="1">CHvinca01</strain>
    </source>
</reference>
<dbReference type="AlphaFoldDB" id="W2KGC8"/>
<dbReference type="GO" id="GO:0006629">
    <property type="term" value="P:lipid metabolic process"/>
    <property type="evidence" value="ECO:0007669"/>
    <property type="project" value="InterPro"/>
</dbReference>
<dbReference type="EMBL" id="KI681839">
    <property type="protein sequence ID" value="ETL84286.1"/>
    <property type="molecule type" value="Genomic_DNA"/>
</dbReference>
<dbReference type="InterPro" id="IPR017946">
    <property type="entry name" value="PLC-like_Pdiesterase_TIM-brl"/>
</dbReference>
<organism evidence="1">
    <name type="scientific">Phytophthora nicotianae</name>
    <name type="common">Potato buckeye rot agent</name>
    <name type="synonym">Phytophthora parasitica</name>
    <dbReference type="NCBI Taxonomy" id="4792"/>
    <lineage>
        <taxon>Eukaryota</taxon>
        <taxon>Sar</taxon>
        <taxon>Stramenopiles</taxon>
        <taxon>Oomycota</taxon>
        <taxon>Peronosporomycetes</taxon>
        <taxon>Peronosporales</taxon>
        <taxon>Peronosporaceae</taxon>
        <taxon>Phytophthora</taxon>
    </lineage>
</organism>
<dbReference type="GO" id="GO:0008081">
    <property type="term" value="F:phosphoric diester hydrolase activity"/>
    <property type="evidence" value="ECO:0007669"/>
    <property type="project" value="InterPro"/>
</dbReference>
<name>W2KGC8_PHYNI</name>
<dbReference type="PROSITE" id="PS50007">
    <property type="entry name" value="PIPLC_X_DOMAIN"/>
    <property type="match status" value="1"/>
</dbReference>
<dbReference type="Proteomes" id="UP000054423">
    <property type="component" value="Unassembled WGS sequence"/>
</dbReference>
<evidence type="ECO:0000313" key="1">
    <source>
        <dbReference type="EMBL" id="ETL84286.1"/>
    </source>
</evidence>
<dbReference type="OrthoDB" id="269822at2759"/>